<dbReference type="Proteomes" id="UP000315700">
    <property type="component" value="Chromosome"/>
</dbReference>
<dbReference type="InterPro" id="IPR019734">
    <property type="entry name" value="TPR_rpt"/>
</dbReference>
<dbReference type="PROSITE" id="PS50005">
    <property type="entry name" value="TPR"/>
    <property type="match status" value="4"/>
</dbReference>
<protein>
    <submittedName>
        <fullName evidence="6">Tetratricopeptide repeat protein</fullName>
    </submittedName>
</protein>
<dbReference type="Pfam" id="PF07719">
    <property type="entry name" value="TPR_2"/>
    <property type="match status" value="1"/>
</dbReference>
<sequence precursor="true">MNLGRVALRAFLLTAFLLPAAPLRADVADDLKAARNELSHGRYDAAVAVAAWTRLADAARDDERAEAVIGLSRSLLETGNFDEAEKRLAAAVDQLPDSAPLRAHLAALHLARGRYVDALKQADAALVKNGEQLLARLVRARIKIEQGKLEPAAEDFRWFVQYYNRRQPKDAESLLLIAEGSAGYARARGVGQVFSFIVNDLTPDAVKADPNAWQSYFLSGSLLLEKHNNGQARQEFRRGLDINPHSADLLVGMARAELDERNPEKARTLAEQALATNARHIDALLLLANVELGAEAPAAALPWITRALDVNPQLQEGLALKAGCDLLLNGIPDDGLSLAVLSSPATAPAEIAGREYVQILKSLVERNPAPGQFLTELGTVLEQARRYDPATSCYARAIDVAPQLSAPRTALGLLQMRTGDLASARKILDDAFRADRFHVRVSNMRKVLDVLERYETQSTDHFILRYDATDKVFASYLSEELESLYEPLTKEFGFEPPERTAFEIFSAAKGESGHSWFSARMTGMPWIQTIGASTGMIVALSSPTTREPYNWARVAKHEFCHVLTLQQTNFGIPHWYTEALAVRTEGNVFPETWRRLLIDRREAGTLFTLETVNNGFQRPKNGDDWQHAYCMSRLYARYMEETFGSDSLFRLVDAYRKGLKTPAAIREVFGVSLADFEKGFTPFLDRVIEELNDGKVPRSPALASAQATLTAAPDNLDHQAAVAWALLNDAPPSRGAEAGKMADKILEASPKHPLALAILARLDMRDRKERSARRRLETAFDPEDPHPAVVSILGRLAFDDKDYKTSAAVFGAGLAKYPRELSFTYLLAISLFRLDQTERLPELFQKVAERDFDDLTSRTWLLHHAIEEETWEEAIRWGREAMQIDVRDAATHRGLGLAYLKSGNQERARRHLKTALELKPDDQDARKLLDSAK</sequence>
<keyword evidence="4" id="KW-0732">Signal</keyword>
<reference evidence="6 7" key="1">
    <citation type="submission" date="2019-02" db="EMBL/GenBank/DDBJ databases">
        <title>Deep-cultivation of Planctomycetes and their phenomic and genomic characterization uncovers novel biology.</title>
        <authorList>
            <person name="Wiegand S."/>
            <person name="Jogler M."/>
            <person name="Boedeker C."/>
            <person name="Pinto D."/>
            <person name="Vollmers J."/>
            <person name="Rivas-Marin E."/>
            <person name="Kohn T."/>
            <person name="Peeters S.H."/>
            <person name="Heuer A."/>
            <person name="Rast P."/>
            <person name="Oberbeckmann S."/>
            <person name="Bunk B."/>
            <person name="Jeske O."/>
            <person name="Meyerdierks A."/>
            <person name="Storesund J.E."/>
            <person name="Kallscheuer N."/>
            <person name="Luecker S."/>
            <person name="Lage O.M."/>
            <person name="Pohl T."/>
            <person name="Merkel B.J."/>
            <person name="Hornburger P."/>
            <person name="Mueller R.-W."/>
            <person name="Bruemmer F."/>
            <person name="Labrenz M."/>
            <person name="Spormann A.M."/>
            <person name="Op den Camp H."/>
            <person name="Overmann J."/>
            <person name="Amann R."/>
            <person name="Jetten M.S.M."/>
            <person name="Mascher T."/>
            <person name="Medema M.H."/>
            <person name="Devos D.P."/>
            <person name="Kaster A.-K."/>
            <person name="Ovreas L."/>
            <person name="Rohde M."/>
            <person name="Galperin M.Y."/>
            <person name="Jogler C."/>
        </authorList>
    </citation>
    <scope>NUCLEOTIDE SEQUENCE [LARGE SCALE GENOMIC DNA]</scope>
    <source>
        <strain evidence="6 7">Pan44</strain>
    </source>
</reference>
<feature type="signal peptide" evidence="4">
    <location>
        <begin position="1"/>
        <end position="25"/>
    </location>
</feature>
<evidence type="ECO:0000256" key="2">
    <source>
        <dbReference type="ARBA" id="ARBA00022803"/>
    </source>
</evidence>
<gene>
    <name evidence="6" type="ORF">Pan44_03370</name>
</gene>
<evidence type="ECO:0000256" key="3">
    <source>
        <dbReference type="PROSITE-ProRule" id="PRU00339"/>
    </source>
</evidence>
<feature type="chain" id="PRO_5021980826" evidence="4">
    <location>
        <begin position="26"/>
        <end position="933"/>
    </location>
</feature>
<feature type="repeat" description="TPR" evidence="3">
    <location>
        <begin position="213"/>
        <end position="246"/>
    </location>
</feature>
<dbReference type="KEGG" id="ccos:Pan44_03370"/>
<feature type="repeat" description="TPR" evidence="3">
    <location>
        <begin position="371"/>
        <end position="404"/>
    </location>
</feature>
<dbReference type="Pfam" id="PF13485">
    <property type="entry name" value="Peptidase_MA_2"/>
    <property type="match status" value="1"/>
</dbReference>
<accession>A0A517S868</accession>
<dbReference type="InterPro" id="IPR013105">
    <property type="entry name" value="TPR_2"/>
</dbReference>
<evidence type="ECO:0000313" key="6">
    <source>
        <dbReference type="EMBL" id="QDT52328.1"/>
    </source>
</evidence>
<dbReference type="Gene3D" id="1.25.40.10">
    <property type="entry name" value="Tetratricopeptide repeat domain"/>
    <property type="match status" value="4"/>
</dbReference>
<dbReference type="PROSITE" id="PS50293">
    <property type="entry name" value="TPR_REGION"/>
    <property type="match status" value="1"/>
</dbReference>
<dbReference type="SUPFAM" id="SSF48452">
    <property type="entry name" value="TPR-like"/>
    <property type="match status" value="3"/>
</dbReference>
<proteinExistence type="predicted"/>
<dbReference type="InterPro" id="IPR051012">
    <property type="entry name" value="CellSynth/LPSAsmb/PSIAsmb"/>
</dbReference>
<dbReference type="InterPro" id="IPR011990">
    <property type="entry name" value="TPR-like_helical_dom_sf"/>
</dbReference>
<name>A0A517S868_9PLAN</name>
<evidence type="ECO:0000259" key="5">
    <source>
        <dbReference type="Pfam" id="PF13485"/>
    </source>
</evidence>
<dbReference type="RefSeq" id="WP_145026609.1">
    <property type="nucleotide sequence ID" value="NZ_CP036271.1"/>
</dbReference>
<keyword evidence="1" id="KW-0677">Repeat</keyword>
<dbReference type="Pfam" id="PF13432">
    <property type="entry name" value="TPR_16"/>
    <property type="match status" value="2"/>
</dbReference>
<evidence type="ECO:0000313" key="7">
    <source>
        <dbReference type="Proteomes" id="UP000315700"/>
    </source>
</evidence>
<evidence type="ECO:0000256" key="4">
    <source>
        <dbReference type="SAM" id="SignalP"/>
    </source>
</evidence>
<evidence type="ECO:0000256" key="1">
    <source>
        <dbReference type="ARBA" id="ARBA00022737"/>
    </source>
</evidence>
<feature type="repeat" description="TPR" evidence="3">
    <location>
        <begin position="65"/>
        <end position="98"/>
    </location>
</feature>
<dbReference type="PANTHER" id="PTHR45586">
    <property type="entry name" value="TPR REPEAT-CONTAINING PROTEIN PA4667"/>
    <property type="match status" value="1"/>
</dbReference>
<dbReference type="OrthoDB" id="240178at2"/>
<dbReference type="AlphaFoldDB" id="A0A517S868"/>
<keyword evidence="7" id="KW-1185">Reference proteome</keyword>
<dbReference type="PANTHER" id="PTHR45586:SF1">
    <property type="entry name" value="LIPOPOLYSACCHARIDE ASSEMBLY PROTEIN B"/>
    <property type="match status" value="1"/>
</dbReference>
<feature type="domain" description="Peptidase MA-like" evidence="5">
    <location>
        <begin position="551"/>
        <end position="683"/>
    </location>
</feature>
<dbReference type="EMBL" id="CP036271">
    <property type="protein sequence ID" value="QDT52328.1"/>
    <property type="molecule type" value="Genomic_DNA"/>
</dbReference>
<dbReference type="SMART" id="SM00028">
    <property type="entry name" value="TPR"/>
    <property type="match status" value="8"/>
</dbReference>
<dbReference type="InParanoid" id="A0A517S868"/>
<organism evidence="6 7">
    <name type="scientific">Caulifigura coniformis</name>
    <dbReference type="NCBI Taxonomy" id="2527983"/>
    <lineage>
        <taxon>Bacteria</taxon>
        <taxon>Pseudomonadati</taxon>
        <taxon>Planctomycetota</taxon>
        <taxon>Planctomycetia</taxon>
        <taxon>Planctomycetales</taxon>
        <taxon>Planctomycetaceae</taxon>
        <taxon>Caulifigura</taxon>
    </lineage>
</organism>
<dbReference type="InterPro" id="IPR039568">
    <property type="entry name" value="Peptidase_MA-like_dom"/>
</dbReference>
<keyword evidence="2 3" id="KW-0802">TPR repeat</keyword>
<feature type="repeat" description="TPR" evidence="3">
    <location>
        <begin position="889"/>
        <end position="922"/>
    </location>
</feature>